<dbReference type="EMBL" id="ADGK01000253">
    <property type="protein sequence ID" value="EFE22018.1"/>
    <property type="molecule type" value="Genomic_DNA"/>
</dbReference>
<dbReference type="AlphaFoldDB" id="D4F8A3"/>
<organism evidence="1 2">
    <name type="scientific">Edwardsiella tarda ATCC 23685</name>
    <dbReference type="NCBI Taxonomy" id="500638"/>
    <lineage>
        <taxon>Bacteria</taxon>
        <taxon>Pseudomonadati</taxon>
        <taxon>Pseudomonadota</taxon>
        <taxon>Gammaproteobacteria</taxon>
        <taxon>Enterobacterales</taxon>
        <taxon>Hafniaceae</taxon>
        <taxon>Edwardsiella</taxon>
    </lineage>
</organism>
<reference evidence="1 2" key="1">
    <citation type="submission" date="2010-02" db="EMBL/GenBank/DDBJ databases">
        <authorList>
            <person name="Weinstock G."/>
            <person name="Sodergren E."/>
            <person name="Clifton S."/>
            <person name="Fulton L."/>
            <person name="Fulton B."/>
            <person name="Courtney L."/>
            <person name="Fronick C."/>
            <person name="Harrison M."/>
            <person name="Strong C."/>
            <person name="Farmer C."/>
            <person name="Delahaunty K."/>
            <person name="Markovic C."/>
            <person name="Hall O."/>
            <person name="Minx P."/>
            <person name="Tomlinson C."/>
            <person name="Mitreva M."/>
            <person name="Nelson J."/>
            <person name="Hou S."/>
            <person name="Wollam A."/>
            <person name="Pepin K.H."/>
            <person name="Johnson M."/>
            <person name="Bhonagiri V."/>
            <person name="Zhang X."/>
            <person name="Suruliraj S."/>
            <person name="Warren W."/>
            <person name="Chinwalla A."/>
            <person name="Mardis E.R."/>
            <person name="Wilson R.K."/>
        </authorList>
    </citation>
    <scope>NUCLEOTIDE SEQUENCE [LARGE SCALE GENOMIC DNA]</scope>
    <source>
        <strain evidence="1 2">ATCC 23685</strain>
    </source>
</reference>
<evidence type="ECO:0000313" key="2">
    <source>
        <dbReference type="Proteomes" id="UP000003692"/>
    </source>
</evidence>
<evidence type="ECO:0000313" key="1">
    <source>
        <dbReference type="EMBL" id="EFE22018.1"/>
    </source>
</evidence>
<accession>D4F8A3</accession>
<name>D4F8A3_EDWTA</name>
<sequence>MQESAIDSSDNQHISPLSAIRLYTLHSSKRKQHSSLTYAKNEIKNK</sequence>
<dbReference type="Proteomes" id="UP000003692">
    <property type="component" value="Unassembled WGS sequence"/>
</dbReference>
<dbReference type="HOGENOM" id="CLU_3183071_0_0_6"/>
<gene>
    <name evidence="1" type="ORF">EDWATA_02990</name>
</gene>
<protein>
    <submittedName>
        <fullName evidence="1">Uncharacterized protein</fullName>
    </submittedName>
</protein>
<comment type="caution">
    <text evidence="1">The sequence shown here is derived from an EMBL/GenBank/DDBJ whole genome shotgun (WGS) entry which is preliminary data.</text>
</comment>
<proteinExistence type="predicted"/>